<keyword evidence="1" id="KW-0812">Transmembrane</keyword>
<dbReference type="AlphaFoldDB" id="A0A1R3KXI0"/>
<dbReference type="PANTHER" id="PTHR31170:SF25">
    <property type="entry name" value="BNAA09G04570D PROTEIN"/>
    <property type="match status" value="1"/>
</dbReference>
<organism evidence="2 3">
    <name type="scientific">Corchorus capsularis</name>
    <name type="common">Jute</name>
    <dbReference type="NCBI Taxonomy" id="210143"/>
    <lineage>
        <taxon>Eukaryota</taxon>
        <taxon>Viridiplantae</taxon>
        <taxon>Streptophyta</taxon>
        <taxon>Embryophyta</taxon>
        <taxon>Tracheophyta</taxon>
        <taxon>Spermatophyta</taxon>
        <taxon>Magnoliopsida</taxon>
        <taxon>eudicotyledons</taxon>
        <taxon>Gunneridae</taxon>
        <taxon>Pentapetalae</taxon>
        <taxon>rosids</taxon>
        <taxon>malvids</taxon>
        <taxon>Malvales</taxon>
        <taxon>Malvaceae</taxon>
        <taxon>Grewioideae</taxon>
        <taxon>Apeibeae</taxon>
        <taxon>Corchorus</taxon>
    </lineage>
</organism>
<name>A0A1R3KXI0_COCAP</name>
<keyword evidence="1" id="KW-1133">Transmembrane helix</keyword>
<comment type="caution">
    <text evidence="2">The sequence shown here is derived from an EMBL/GenBank/DDBJ whole genome shotgun (WGS) entry which is preliminary data.</text>
</comment>
<dbReference type="Proteomes" id="UP000188268">
    <property type="component" value="Unassembled WGS sequence"/>
</dbReference>
<evidence type="ECO:0000313" key="3">
    <source>
        <dbReference type="Proteomes" id="UP000188268"/>
    </source>
</evidence>
<dbReference type="InterPro" id="IPR004158">
    <property type="entry name" value="DUF247_pln"/>
</dbReference>
<sequence length="591" mass="67449">MLSSKSLSSKSIFTTSFCESEWKEEIKAVMKNSQQAKEVVVVSVFEVSEALRSVKPEAYTPQLLAFGPYHHFKPKLYQMQRFKVAAYMKAQSEWLGNKVDFALLAGEIMEQHESSIRTCYQTHLDIDQDTLAYLMAIDGLALLKLVHSSISYYKTTHKTSPKNPFDDFHKSSCPDLDMILRDILMLENQIPMLLLKPIAEKCNKPDHKNLQYFVEFIEAISPLQIDSKVRDSDVVNYKHLLDLFYQLLCPKQDGTDSSDQLLRPKEDGAGHVEIQIHESVEKMDDSSAKAPLAKKKKKSSKAPDCSVFRNLLASLPKLRLFRKSGEKVEEANVSSSSDDHPPPDCTQFRKFLDKFSQLRFPFAALPEKIVNLFLTSLELLGISAHDFFDKDRAWIPTASQLVKTGVTFSVCGGIKDIKFNKETLVLELPVITLNAKRDQDKILNSKRTTEVILRNLIAFESLSKDRSQSLPFTRYTQLMNGLIDNDKDANVLKGALIIKGDLASVEIANLFNGLSETIEPKDRDINIDKAIKKINRYYDNTLRVKTNKLLKKYIYSSWRFLTFLTSFLLLAMIFLETFCGFYECKTVRFKS</sequence>
<evidence type="ECO:0000313" key="2">
    <source>
        <dbReference type="EMBL" id="OMP11791.1"/>
    </source>
</evidence>
<protein>
    <submittedName>
        <fullName evidence="2">Uncharacterized protein</fullName>
    </submittedName>
</protein>
<dbReference type="PANTHER" id="PTHR31170">
    <property type="entry name" value="BNAC04G53230D PROTEIN"/>
    <property type="match status" value="1"/>
</dbReference>
<proteinExistence type="predicted"/>
<dbReference type="Gramene" id="OMP11791">
    <property type="protein sequence ID" value="OMP11791"/>
    <property type="gene ID" value="CCACVL1_00259"/>
</dbReference>
<evidence type="ECO:0000256" key="1">
    <source>
        <dbReference type="SAM" id="Phobius"/>
    </source>
</evidence>
<keyword evidence="3" id="KW-1185">Reference proteome</keyword>
<keyword evidence="1" id="KW-0472">Membrane</keyword>
<dbReference type="Pfam" id="PF03140">
    <property type="entry name" value="DUF247"/>
    <property type="match status" value="1"/>
</dbReference>
<dbReference type="STRING" id="210143.A0A1R3KXI0"/>
<dbReference type="OrthoDB" id="974383at2759"/>
<dbReference type="EMBL" id="AWWV01000862">
    <property type="protein sequence ID" value="OMP11791.1"/>
    <property type="molecule type" value="Genomic_DNA"/>
</dbReference>
<accession>A0A1R3KXI0</accession>
<dbReference type="OMA" id="MEQHESS"/>
<gene>
    <name evidence="2" type="ORF">CCACVL1_00259</name>
</gene>
<reference evidence="2 3" key="1">
    <citation type="submission" date="2013-09" db="EMBL/GenBank/DDBJ databases">
        <title>Corchorus capsularis genome sequencing.</title>
        <authorList>
            <person name="Alam M."/>
            <person name="Haque M.S."/>
            <person name="Islam M.S."/>
            <person name="Emdad E.M."/>
            <person name="Islam M.M."/>
            <person name="Ahmed B."/>
            <person name="Halim A."/>
            <person name="Hossen Q.M.M."/>
            <person name="Hossain M.Z."/>
            <person name="Ahmed R."/>
            <person name="Khan M.M."/>
            <person name="Islam R."/>
            <person name="Rashid M.M."/>
            <person name="Khan S.A."/>
            <person name="Rahman M.S."/>
            <person name="Alam M."/>
        </authorList>
    </citation>
    <scope>NUCLEOTIDE SEQUENCE [LARGE SCALE GENOMIC DNA]</scope>
    <source>
        <strain evidence="3">cv. CVL-1</strain>
        <tissue evidence="2">Whole seedling</tissue>
    </source>
</reference>
<feature type="transmembrane region" description="Helical" evidence="1">
    <location>
        <begin position="558"/>
        <end position="582"/>
    </location>
</feature>